<protein>
    <submittedName>
        <fullName evidence="1">Uncharacterized protein</fullName>
    </submittedName>
</protein>
<dbReference type="EMBL" id="HBUF01429790">
    <property type="protein sequence ID" value="CAG6741805.1"/>
    <property type="molecule type" value="Transcribed_RNA"/>
</dbReference>
<name>A0A8D8Z7C2_9HEMI</name>
<sequence length="121" mass="14091">MIFSVDDFEFLSTLWPILHPCQLCGRVLHPCQLYGRFLHRCQPCGRFWHPCQLCGRFLHPLLTMWTIFASLPTLWTILNPCQVSDKSFLSECPTPPKFVSEFFVLFFVTLNSETTRTSGFL</sequence>
<accession>A0A8D8Z7C2</accession>
<dbReference type="AlphaFoldDB" id="A0A8D8Z7C2"/>
<organism evidence="1">
    <name type="scientific">Cacopsylla melanoneura</name>
    <dbReference type="NCBI Taxonomy" id="428564"/>
    <lineage>
        <taxon>Eukaryota</taxon>
        <taxon>Metazoa</taxon>
        <taxon>Ecdysozoa</taxon>
        <taxon>Arthropoda</taxon>
        <taxon>Hexapoda</taxon>
        <taxon>Insecta</taxon>
        <taxon>Pterygota</taxon>
        <taxon>Neoptera</taxon>
        <taxon>Paraneoptera</taxon>
        <taxon>Hemiptera</taxon>
        <taxon>Sternorrhyncha</taxon>
        <taxon>Psylloidea</taxon>
        <taxon>Psyllidae</taxon>
        <taxon>Psyllinae</taxon>
        <taxon>Cacopsylla</taxon>
    </lineage>
</organism>
<evidence type="ECO:0000313" key="1">
    <source>
        <dbReference type="EMBL" id="CAG6741805.1"/>
    </source>
</evidence>
<reference evidence="1" key="1">
    <citation type="submission" date="2021-05" db="EMBL/GenBank/DDBJ databases">
        <authorList>
            <person name="Alioto T."/>
            <person name="Alioto T."/>
            <person name="Gomez Garrido J."/>
        </authorList>
    </citation>
    <scope>NUCLEOTIDE SEQUENCE</scope>
</reference>
<proteinExistence type="predicted"/>